<accession>A0A182EQZ0</accession>
<name>A0A182EQZ0_ONCOC</name>
<evidence type="ECO:0000256" key="2">
    <source>
        <dbReference type="SAM" id="MobiDB-lite"/>
    </source>
</evidence>
<organism evidence="5">
    <name type="scientific">Onchocerca ochengi</name>
    <name type="common">Filarial nematode worm</name>
    <dbReference type="NCBI Taxonomy" id="42157"/>
    <lineage>
        <taxon>Eukaryota</taxon>
        <taxon>Metazoa</taxon>
        <taxon>Ecdysozoa</taxon>
        <taxon>Nematoda</taxon>
        <taxon>Chromadorea</taxon>
        <taxon>Rhabditida</taxon>
        <taxon>Spirurina</taxon>
        <taxon>Spiruromorpha</taxon>
        <taxon>Filarioidea</taxon>
        <taxon>Onchocercidae</taxon>
        <taxon>Onchocerca</taxon>
    </lineage>
</organism>
<sequence>MVLRPSIEKWSRPELEDRYHILYQQHHSLKRSYDDLEIKLKQSNARLKRMVTNGKDCNNDAELIKENQLLANKLKNLKQQILNYSNRGTLAQCLSSSQVRLPLQRPKTALTQKPHPIQQTINPPSQSGDIQRKSTINVTKISDT</sequence>
<dbReference type="InterPro" id="IPR031139">
    <property type="entry name" value="RPGRIP1_fam"/>
</dbReference>
<dbReference type="AlphaFoldDB" id="A0A182EQZ0"/>
<dbReference type="Proteomes" id="UP000271087">
    <property type="component" value="Unassembled WGS sequence"/>
</dbReference>
<gene>
    <name evidence="3" type="ORF">NOO_LOCUS10555</name>
</gene>
<keyword evidence="1" id="KW-0175">Coiled coil</keyword>
<feature type="region of interest" description="Disordered" evidence="2">
    <location>
        <begin position="115"/>
        <end position="144"/>
    </location>
</feature>
<reference evidence="3 4" key="2">
    <citation type="submission" date="2018-08" db="EMBL/GenBank/DDBJ databases">
        <authorList>
            <person name="Laetsch R D."/>
            <person name="Stevens L."/>
            <person name="Kumar S."/>
            <person name="Blaxter L. M."/>
        </authorList>
    </citation>
    <scope>NUCLEOTIDE SEQUENCE [LARGE SCALE GENOMIC DNA]</scope>
</reference>
<reference evidence="5" key="1">
    <citation type="submission" date="2016-06" db="UniProtKB">
        <authorList>
            <consortium name="WormBaseParasite"/>
        </authorList>
    </citation>
    <scope>IDENTIFICATION</scope>
</reference>
<evidence type="ECO:0000313" key="5">
    <source>
        <dbReference type="WBParaSite" id="nOo.2.0.1.t10555-RA"/>
    </source>
</evidence>
<evidence type="ECO:0000313" key="4">
    <source>
        <dbReference type="Proteomes" id="UP000271087"/>
    </source>
</evidence>
<dbReference type="EMBL" id="UYRW01006178">
    <property type="protein sequence ID" value="VDM94282.1"/>
    <property type="molecule type" value="Genomic_DNA"/>
</dbReference>
<dbReference type="WBParaSite" id="nOo.2.0.1.t10555-RA">
    <property type="protein sequence ID" value="nOo.2.0.1.t10555-RA"/>
    <property type="gene ID" value="nOo.2.0.1.g10555"/>
</dbReference>
<feature type="compositionally biased region" description="Polar residues" evidence="2">
    <location>
        <begin position="117"/>
        <end position="144"/>
    </location>
</feature>
<dbReference type="GO" id="GO:0035869">
    <property type="term" value="C:ciliary transition zone"/>
    <property type="evidence" value="ECO:0007669"/>
    <property type="project" value="TreeGrafter"/>
</dbReference>
<dbReference type="GO" id="GO:1905515">
    <property type="term" value="P:non-motile cilium assembly"/>
    <property type="evidence" value="ECO:0007669"/>
    <property type="project" value="TreeGrafter"/>
</dbReference>
<feature type="coiled-coil region" evidence="1">
    <location>
        <begin position="26"/>
        <end position="87"/>
    </location>
</feature>
<keyword evidence="4" id="KW-1185">Reference proteome</keyword>
<proteinExistence type="predicted"/>
<dbReference type="STRING" id="42157.A0A182EQZ0"/>
<dbReference type="PANTHER" id="PTHR14240">
    <property type="entry name" value="RETINITIS PIGMENTOSA GTPASE REGULATOR-INTERACTING PROTEIN"/>
    <property type="match status" value="1"/>
</dbReference>
<evidence type="ECO:0000313" key="3">
    <source>
        <dbReference type="EMBL" id="VDM94282.1"/>
    </source>
</evidence>
<evidence type="ECO:0000256" key="1">
    <source>
        <dbReference type="SAM" id="Coils"/>
    </source>
</evidence>
<protein>
    <submittedName>
        <fullName evidence="3 5">Uncharacterized protein</fullName>
    </submittedName>
</protein>
<dbReference type="PANTHER" id="PTHR14240:SF1">
    <property type="entry name" value="PROTEIN FANTOM-RELATED"/>
    <property type="match status" value="1"/>
</dbReference>